<evidence type="ECO:0000256" key="8">
    <source>
        <dbReference type="ARBA" id="ARBA00022842"/>
    </source>
</evidence>
<dbReference type="PROSITE" id="PS00114">
    <property type="entry name" value="PRPP_SYNTHASE"/>
    <property type="match status" value="1"/>
</dbReference>
<feature type="binding site" evidence="12">
    <location>
        <begin position="102"/>
        <end position="103"/>
    </location>
    <ligand>
        <name>ATP</name>
        <dbReference type="ChEBI" id="CHEBI:30616"/>
    </ligand>
</feature>
<evidence type="ECO:0000256" key="6">
    <source>
        <dbReference type="ARBA" id="ARBA00022777"/>
    </source>
</evidence>
<dbReference type="EC" id="2.7.6.1" evidence="12"/>
<proteinExistence type="inferred from homology"/>
<evidence type="ECO:0000259" key="13">
    <source>
        <dbReference type="Pfam" id="PF13793"/>
    </source>
</evidence>
<evidence type="ECO:0000313" key="14">
    <source>
        <dbReference type="EMBL" id="KRN80719.1"/>
    </source>
</evidence>
<feature type="domain" description="Ribose-phosphate pyrophosphokinase N-terminal" evidence="13">
    <location>
        <begin position="10"/>
        <end position="126"/>
    </location>
</feature>
<evidence type="ECO:0000256" key="10">
    <source>
        <dbReference type="ARBA" id="ARBA00054914"/>
    </source>
</evidence>
<feature type="binding site" evidence="12">
    <location>
        <position position="201"/>
    </location>
    <ligand>
        <name>D-ribose 5-phosphate</name>
        <dbReference type="ChEBI" id="CHEBI:78346"/>
    </ligand>
</feature>
<keyword evidence="15" id="KW-1185">Reference proteome</keyword>
<dbReference type="OrthoDB" id="9777067at2"/>
<keyword evidence="7 12" id="KW-0067">ATP-binding</keyword>
<keyword evidence="6 12" id="KW-0418">Kinase</keyword>
<comment type="subcellular location">
    <subcellularLocation>
        <location evidence="12">Cytoplasm</location>
    </subcellularLocation>
</comment>
<keyword evidence="12" id="KW-0963">Cytoplasm</keyword>
<dbReference type="InterPro" id="IPR037515">
    <property type="entry name" value="Rib-P_diPkinase_bac"/>
</dbReference>
<evidence type="ECO:0000256" key="12">
    <source>
        <dbReference type="HAMAP-Rule" id="MF_00583"/>
    </source>
</evidence>
<protein>
    <recommendedName>
        <fullName evidence="12">Ribose-phosphate pyrophosphokinase</fullName>
        <shortName evidence="12">RPPK</shortName>
        <ecNumber evidence="12">2.7.6.1</ecNumber>
    </recommendedName>
    <alternativeName>
        <fullName evidence="12">5-phospho-D-ribosyl alpha-1-diphosphate synthase</fullName>
    </alternativeName>
    <alternativeName>
        <fullName evidence="12">Phosphoribosyl diphosphate synthase</fullName>
    </alternativeName>
    <alternativeName>
        <fullName evidence="12">Phosphoribosyl pyrophosphate synthase</fullName>
        <shortName evidence="12">P-Rib-PP synthase</shortName>
        <shortName evidence="12">PRPP synthase</shortName>
        <shortName evidence="12">PRPPase</shortName>
    </alternativeName>
</protein>
<dbReference type="GO" id="GO:0006164">
    <property type="term" value="P:purine nucleotide biosynthetic process"/>
    <property type="evidence" value="ECO:0007669"/>
    <property type="project" value="TreeGrafter"/>
</dbReference>
<comment type="pathway">
    <text evidence="1 12">Metabolic intermediate biosynthesis; 5-phospho-alpha-D-ribose 1-diphosphate biosynthesis; 5-phospho-alpha-D-ribose 1-diphosphate from D-ribose 5-phosphate (route I): step 1/1.</text>
</comment>
<evidence type="ECO:0000256" key="9">
    <source>
        <dbReference type="ARBA" id="ARBA00049535"/>
    </source>
</evidence>
<comment type="cofactor">
    <cofactor evidence="12">
        <name>Mg(2+)</name>
        <dbReference type="ChEBI" id="CHEBI:18420"/>
    </cofactor>
    <text evidence="12">Binds 2 Mg(2+) ions per subunit.</text>
</comment>
<organism evidence="14 15">
    <name type="scientific">Fructilactobacillus lindneri DSM 20690 = JCM 11027</name>
    <dbReference type="NCBI Taxonomy" id="1122148"/>
    <lineage>
        <taxon>Bacteria</taxon>
        <taxon>Bacillati</taxon>
        <taxon>Bacillota</taxon>
        <taxon>Bacilli</taxon>
        <taxon>Lactobacillales</taxon>
        <taxon>Lactobacillaceae</taxon>
        <taxon>Fructilactobacillus</taxon>
    </lineage>
</organism>
<comment type="catalytic activity">
    <reaction evidence="9 12">
        <text>D-ribose 5-phosphate + ATP = 5-phospho-alpha-D-ribose 1-diphosphate + AMP + H(+)</text>
        <dbReference type="Rhea" id="RHEA:15609"/>
        <dbReference type="ChEBI" id="CHEBI:15378"/>
        <dbReference type="ChEBI" id="CHEBI:30616"/>
        <dbReference type="ChEBI" id="CHEBI:58017"/>
        <dbReference type="ChEBI" id="CHEBI:78346"/>
        <dbReference type="ChEBI" id="CHEBI:456215"/>
        <dbReference type="EC" id="2.7.6.1"/>
    </reaction>
</comment>
<dbReference type="GO" id="GO:0000287">
    <property type="term" value="F:magnesium ion binding"/>
    <property type="evidence" value="ECO:0007669"/>
    <property type="project" value="UniProtKB-UniRule"/>
</dbReference>
<dbReference type="GO" id="GO:0002189">
    <property type="term" value="C:ribose phosphate diphosphokinase complex"/>
    <property type="evidence" value="ECO:0007669"/>
    <property type="project" value="TreeGrafter"/>
</dbReference>
<dbReference type="PANTHER" id="PTHR10210">
    <property type="entry name" value="RIBOSE-PHOSPHATE DIPHOSPHOKINASE FAMILY MEMBER"/>
    <property type="match status" value="1"/>
</dbReference>
<feature type="active site" evidence="12">
    <location>
        <position position="199"/>
    </location>
</feature>
<dbReference type="GO" id="GO:0006015">
    <property type="term" value="P:5-phosphoribose 1-diphosphate biosynthetic process"/>
    <property type="evidence" value="ECO:0007669"/>
    <property type="project" value="UniProtKB-UniRule"/>
</dbReference>
<dbReference type="NCBIfam" id="TIGR01251">
    <property type="entry name" value="ribP_PPkin"/>
    <property type="match status" value="1"/>
</dbReference>
<dbReference type="SMART" id="SM01400">
    <property type="entry name" value="Pribosyltran_N"/>
    <property type="match status" value="1"/>
</dbReference>
<feature type="binding site" evidence="12">
    <location>
        <begin position="43"/>
        <end position="45"/>
    </location>
    <ligand>
        <name>ATP</name>
        <dbReference type="ChEBI" id="CHEBI:30616"/>
    </ligand>
</feature>
<dbReference type="SUPFAM" id="SSF53271">
    <property type="entry name" value="PRTase-like"/>
    <property type="match status" value="1"/>
</dbReference>
<feature type="binding site" evidence="12">
    <location>
        <position position="176"/>
    </location>
    <ligand>
        <name>Mg(2+)</name>
        <dbReference type="ChEBI" id="CHEBI:18420"/>
    </ligand>
</feature>
<evidence type="ECO:0000256" key="11">
    <source>
        <dbReference type="ARBA" id="ARBA00061444"/>
    </source>
</evidence>
<comment type="subunit">
    <text evidence="12">Homohexamer.</text>
</comment>
<comment type="caution">
    <text evidence="14">The sequence shown here is derived from an EMBL/GenBank/DDBJ whole genome shotgun (WGS) entry which is preliminary data.</text>
</comment>
<dbReference type="HAMAP" id="MF_00583_B">
    <property type="entry name" value="RibP_PPkinase_B"/>
    <property type="match status" value="1"/>
</dbReference>
<dbReference type="Proteomes" id="UP000051565">
    <property type="component" value="Unassembled WGS sequence"/>
</dbReference>
<feature type="binding site" evidence="12">
    <location>
        <position position="136"/>
    </location>
    <ligand>
        <name>Mg(2+)</name>
        <dbReference type="ChEBI" id="CHEBI:18420"/>
    </ligand>
</feature>
<comment type="similarity">
    <text evidence="11 12">Belongs to the ribose-phosphate pyrophosphokinase family. Class I subfamily.</text>
</comment>
<keyword evidence="8 12" id="KW-0460">Magnesium</keyword>
<accession>A0A0R2JUD8</accession>
<feature type="binding site" evidence="12">
    <location>
        <position position="225"/>
    </location>
    <ligand>
        <name>D-ribose 5-phosphate</name>
        <dbReference type="ChEBI" id="CHEBI:78346"/>
    </ligand>
</feature>
<evidence type="ECO:0000256" key="2">
    <source>
        <dbReference type="ARBA" id="ARBA00022679"/>
    </source>
</evidence>
<evidence type="ECO:0000256" key="4">
    <source>
        <dbReference type="ARBA" id="ARBA00022727"/>
    </source>
</evidence>
<evidence type="ECO:0000313" key="15">
    <source>
        <dbReference type="Proteomes" id="UP000051565"/>
    </source>
</evidence>
<comment type="function">
    <text evidence="10 12">Involved in the biosynthesis of the central metabolite phospho-alpha-D-ribosyl-1-pyrophosphate (PRPP) via the transfer of pyrophosphoryl group from ATP to 1-hydroxyl of ribose-5-phosphate (Rib-5-P).</text>
</comment>
<dbReference type="RefSeq" id="WP_054646733.1">
    <property type="nucleotide sequence ID" value="NZ_FUXS01000007.1"/>
</dbReference>
<dbReference type="STRING" id="53444.AYR59_00370"/>
<keyword evidence="2 12" id="KW-0808">Transferase</keyword>
<dbReference type="CDD" id="cd06223">
    <property type="entry name" value="PRTases_typeI"/>
    <property type="match status" value="1"/>
</dbReference>
<dbReference type="NCBIfam" id="NF002618">
    <property type="entry name" value="PRK02269.1"/>
    <property type="match status" value="1"/>
</dbReference>
<evidence type="ECO:0000256" key="3">
    <source>
        <dbReference type="ARBA" id="ARBA00022723"/>
    </source>
</evidence>
<dbReference type="EMBL" id="JQBT01000003">
    <property type="protein sequence ID" value="KRN80719.1"/>
    <property type="molecule type" value="Genomic_DNA"/>
</dbReference>
<reference evidence="14 15" key="1">
    <citation type="journal article" date="2015" name="Genome Announc.">
        <title>Expanding the biotechnology potential of lactobacilli through comparative genomics of 213 strains and associated genera.</title>
        <authorList>
            <person name="Sun Z."/>
            <person name="Harris H.M."/>
            <person name="McCann A."/>
            <person name="Guo C."/>
            <person name="Argimon S."/>
            <person name="Zhang W."/>
            <person name="Yang X."/>
            <person name="Jeffery I.B."/>
            <person name="Cooney J.C."/>
            <person name="Kagawa T.F."/>
            <person name="Liu W."/>
            <person name="Song Y."/>
            <person name="Salvetti E."/>
            <person name="Wrobel A."/>
            <person name="Rasinkangas P."/>
            <person name="Parkhill J."/>
            <person name="Rea M.C."/>
            <person name="O'Sullivan O."/>
            <person name="Ritari J."/>
            <person name="Douillard F.P."/>
            <person name="Paul Ross R."/>
            <person name="Yang R."/>
            <person name="Briner A.E."/>
            <person name="Felis G.E."/>
            <person name="de Vos W.M."/>
            <person name="Barrangou R."/>
            <person name="Klaenhammer T.R."/>
            <person name="Caufield P.W."/>
            <person name="Cui Y."/>
            <person name="Zhang H."/>
            <person name="O'Toole P.W."/>
        </authorList>
    </citation>
    <scope>NUCLEOTIDE SEQUENCE [LARGE SCALE GENOMIC DNA]</scope>
    <source>
        <strain evidence="14 15">DSM 20690</strain>
    </source>
</reference>
<dbReference type="GO" id="GO:0005524">
    <property type="term" value="F:ATP binding"/>
    <property type="evidence" value="ECO:0007669"/>
    <property type="project" value="UniProtKB-KW"/>
</dbReference>
<dbReference type="InterPro" id="IPR000842">
    <property type="entry name" value="PRib_PP_synth_CS"/>
</dbReference>
<keyword evidence="3 12" id="KW-0479">Metal-binding</keyword>
<dbReference type="InterPro" id="IPR029099">
    <property type="entry name" value="Pribosyltran_N"/>
</dbReference>
<dbReference type="Gene3D" id="3.40.50.2020">
    <property type="match status" value="2"/>
</dbReference>
<keyword evidence="4 12" id="KW-0545">Nucleotide biosynthesis</keyword>
<gene>
    <name evidence="12" type="primary">prs</name>
    <name evidence="14" type="ORF">IV52_GL000783</name>
</gene>
<dbReference type="AlphaFoldDB" id="A0A0R2JUD8"/>
<dbReference type="Pfam" id="PF13793">
    <property type="entry name" value="Pribosyltran_N"/>
    <property type="match status" value="1"/>
</dbReference>
<dbReference type="NCBIfam" id="NF002320">
    <property type="entry name" value="PRK01259.1"/>
    <property type="match status" value="1"/>
</dbReference>
<dbReference type="GO" id="GO:0005737">
    <property type="term" value="C:cytoplasm"/>
    <property type="evidence" value="ECO:0007669"/>
    <property type="project" value="UniProtKB-SubCell"/>
</dbReference>
<name>A0A0R2JUD8_9LACO</name>
<dbReference type="PANTHER" id="PTHR10210:SF41">
    <property type="entry name" value="RIBOSE-PHOSPHATE PYROPHOSPHOKINASE 1, CHLOROPLASTIC"/>
    <property type="match status" value="1"/>
</dbReference>
<feature type="binding site" evidence="12">
    <location>
        <begin position="229"/>
        <end position="233"/>
    </location>
    <ligand>
        <name>D-ribose 5-phosphate</name>
        <dbReference type="ChEBI" id="CHEBI:78346"/>
    </ligand>
</feature>
<dbReference type="Pfam" id="PF14572">
    <property type="entry name" value="Pribosyl_synth"/>
    <property type="match status" value="1"/>
</dbReference>
<dbReference type="UniPathway" id="UPA00087">
    <property type="reaction ID" value="UER00172"/>
</dbReference>
<dbReference type="GO" id="GO:0016301">
    <property type="term" value="F:kinase activity"/>
    <property type="evidence" value="ECO:0007669"/>
    <property type="project" value="UniProtKB-KW"/>
</dbReference>
<keyword evidence="5 12" id="KW-0547">Nucleotide-binding</keyword>
<dbReference type="InterPro" id="IPR029057">
    <property type="entry name" value="PRTase-like"/>
</dbReference>
<dbReference type="GO" id="GO:0009156">
    <property type="term" value="P:ribonucleoside monophosphate biosynthetic process"/>
    <property type="evidence" value="ECO:0007669"/>
    <property type="project" value="InterPro"/>
</dbReference>
<evidence type="ECO:0000256" key="1">
    <source>
        <dbReference type="ARBA" id="ARBA00004996"/>
    </source>
</evidence>
<evidence type="ECO:0000256" key="5">
    <source>
        <dbReference type="ARBA" id="ARBA00022741"/>
    </source>
</evidence>
<dbReference type="InterPro" id="IPR005946">
    <property type="entry name" value="Rib-P_diPkinase"/>
</dbReference>
<evidence type="ECO:0000256" key="7">
    <source>
        <dbReference type="ARBA" id="ARBA00022840"/>
    </source>
</evidence>
<dbReference type="FunFam" id="3.40.50.2020:FF:000001">
    <property type="entry name" value="Ribose-phosphate pyrophosphokinase"/>
    <property type="match status" value="1"/>
</dbReference>
<sequence>MATKTQDSKMKIFSLDSNRPLAEKVAKHVGIPLGKASVDHFSDGEIKINIDESVRGDNVYIIQSTSAPVNDNLMELLIMVDALRRASAATINVVIPYYGYARQDRKARSREPITAKLVADMLQTDGITRVVALDLHAAQIQGFFDVPVDHLMGAPLLADYFIQNGLAKDAVVVSPDHGGVSRARAMAEFLGDPIAIIDKRRPKANVAKIMNIIGDVKGKRAIMIDDMIDTAGTITQGAQALIDAGATEVYVCCTHPVLSGPATERLEKSPIKQVVVTDSIQLPEDKKIAKIKQISVAPLIGDAILRIDQNRPVSPLFNSRFNYGTDKMKTDKDKN</sequence>
<dbReference type="GeneID" id="61249333"/>
<dbReference type="GO" id="GO:0004749">
    <property type="term" value="F:ribose phosphate diphosphokinase activity"/>
    <property type="evidence" value="ECO:0007669"/>
    <property type="project" value="UniProtKB-UniRule"/>
</dbReference>
<dbReference type="InterPro" id="IPR000836">
    <property type="entry name" value="PRTase_dom"/>
</dbReference>
<dbReference type="PATRIC" id="fig|1122148.6.peg.806"/>